<evidence type="ECO:0000313" key="2">
    <source>
        <dbReference type="EMBL" id="KAJ4333142.1"/>
    </source>
</evidence>
<organism evidence="2 3">
    <name type="scientific">Didymella glomerata</name>
    <dbReference type="NCBI Taxonomy" id="749621"/>
    <lineage>
        <taxon>Eukaryota</taxon>
        <taxon>Fungi</taxon>
        <taxon>Dikarya</taxon>
        <taxon>Ascomycota</taxon>
        <taxon>Pezizomycotina</taxon>
        <taxon>Dothideomycetes</taxon>
        <taxon>Pleosporomycetidae</taxon>
        <taxon>Pleosporales</taxon>
        <taxon>Pleosporineae</taxon>
        <taxon>Didymellaceae</taxon>
        <taxon>Didymella</taxon>
    </lineage>
</organism>
<feature type="compositionally biased region" description="Basic and acidic residues" evidence="1">
    <location>
        <begin position="12"/>
        <end position="24"/>
    </location>
</feature>
<feature type="region of interest" description="Disordered" evidence="1">
    <location>
        <begin position="576"/>
        <end position="595"/>
    </location>
</feature>
<feature type="region of interest" description="Disordered" evidence="1">
    <location>
        <begin position="1"/>
        <end position="24"/>
    </location>
</feature>
<proteinExistence type="predicted"/>
<reference evidence="2" key="1">
    <citation type="submission" date="2022-10" db="EMBL/GenBank/DDBJ databases">
        <title>Tapping the CABI collections for fungal endophytes: first genome assemblies for Collariella, Neodidymelliopsis, Ascochyta clinopodiicola, Didymella pomorum, Didymosphaeria variabile, Neocosmospora piperis and Neocucurbitaria cava.</title>
        <authorList>
            <person name="Hill R."/>
        </authorList>
    </citation>
    <scope>NUCLEOTIDE SEQUENCE</scope>
    <source>
        <strain evidence="2">IMI 360193</strain>
    </source>
</reference>
<dbReference type="OrthoDB" id="3791520at2759"/>
<dbReference type="EMBL" id="JAPEUV010000101">
    <property type="protein sequence ID" value="KAJ4333142.1"/>
    <property type="molecule type" value="Genomic_DNA"/>
</dbReference>
<feature type="compositionally biased region" description="Basic residues" evidence="1">
    <location>
        <begin position="1"/>
        <end position="11"/>
    </location>
</feature>
<feature type="compositionally biased region" description="Low complexity" evidence="1">
    <location>
        <begin position="80"/>
        <end position="89"/>
    </location>
</feature>
<feature type="compositionally biased region" description="Low complexity" evidence="1">
    <location>
        <begin position="115"/>
        <end position="126"/>
    </location>
</feature>
<name>A0A9W8WU42_9PLEO</name>
<keyword evidence="3" id="KW-1185">Reference proteome</keyword>
<protein>
    <submittedName>
        <fullName evidence="2">Uncharacterized protein</fullName>
    </submittedName>
</protein>
<feature type="region of interest" description="Disordered" evidence="1">
    <location>
        <begin position="46"/>
        <end position="127"/>
    </location>
</feature>
<gene>
    <name evidence="2" type="ORF">N0V87_007871</name>
</gene>
<evidence type="ECO:0000313" key="3">
    <source>
        <dbReference type="Proteomes" id="UP001140562"/>
    </source>
</evidence>
<feature type="compositionally biased region" description="Basic and acidic residues" evidence="1">
    <location>
        <begin position="46"/>
        <end position="79"/>
    </location>
</feature>
<accession>A0A9W8WU42</accession>
<sequence>MAPQHRRGGKHAVKDEDLTHTKYDDYNREQLLAAVKEAGCYVKDDKKSVMARKLAEHDRDKQYEASRAAQERKEKEAARQQEIAYAAQTQRDRRAARTKRNQERTTRYERGEEVSSNSSDTASDPSRCAARELTVTVTGGLALSDETWEDTCSETTIRSENAPVRPACRLQLFEWPYSHPPPSSQPSDLNNEQHPALLTYAPLKLVTTLTHEKITLPGKAYPAGVDPDYVPHLDALTRAAARHGHLLNHLSRAVIEPASVWARRTTVQGWNARIYFSLPAQSQYETKHGDTLDEVYRRHHVAHQRLLHPTPGAMHGRADRQARFKQMATLKRRRVADVYEASLWKPMAVGYLPAYLDWETGERIDFINDEDKTVENLWYVRFPGCDVPHYYFWSLAGGCSNPSAPDPGWCVDEYSMSKKVRVRKLGAPPRLDEESIGSQLLSFQDTLELVEESLVHHGLAVTLAKYRTHALAADKAQAWTIFSRPLLGKYPSGAIPRAPPVQTTDGFCIAAKIALLLDGQDVAPYTGEESWTRNDDSFWAVVSAPGRENAPAVHEAGFPSTQNPRSIAHPAPDQVTALHRRDSSAALPPRTSKVH</sequence>
<comment type="caution">
    <text evidence="2">The sequence shown here is derived from an EMBL/GenBank/DDBJ whole genome shotgun (WGS) entry which is preliminary data.</text>
</comment>
<evidence type="ECO:0000256" key="1">
    <source>
        <dbReference type="SAM" id="MobiDB-lite"/>
    </source>
</evidence>
<dbReference type="Proteomes" id="UP001140562">
    <property type="component" value="Unassembled WGS sequence"/>
</dbReference>
<feature type="compositionally biased region" description="Basic and acidic residues" evidence="1">
    <location>
        <begin position="90"/>
        <end position="113"/>
    </location>
</feature>
<dbReference type="AlphaFoldDB" id="A0A9W8WU42"/>
<feature type="region of interest" description="Disordered" evidence="1">
    <location>
        <begin position="550"/>
        <end position="569"/>
    </location>
</feature>
<feature type="non-terminal residue" evidence="2">
    <location>
        <position position="595"/>
    </location>
</feature>